<evidence type="ECO:0000313" key="4">
    <source>
        <dbReference type="EMBL" id="EYR64772.1"/>
    </source>
</evidence>
<dbReference type="Proteomes" id="UP000019753">
    <property type="component" value="Unassembled WGS sequence"/>
</dbReference>
<dbReference type="EMBL" id="AXCW01000018">
    <property type="protein sequence ID" value="EYR64772.1"/>
    <property type="molecule type" value="Genomic_DNA"/>
</dbReference>
<name>A0A021W0A7_9CELL</name>
<keyword evidence="2" id="KW-0812">Transmembrane</keyword>
<protein>
    <recommendedName>
        <fullName evidence="6">DUF2142 domain-containing protein</fullName>
    </recommendedName>
</protein>
<keyword evidence="5" id="KW-1185">Reference proteome</keyword>
<feature type="transmembrane region" description="Helical" evidence="2">
    <location>
        <begin position="336"/>
        <end position="357"/>
    </location>
</feature>
<dbReference type="InterPro" id="IPR018674">
    <property type="entry name" value="DUF2142_membrane"/>
</dbReference>
<feature type="transmembrane region" description="Helical" evidence="2">
    <location>
        <begin position="121"/>
        <end position="142"/>
    </location>
</feature>
<feature type="transmembrane region" description="Helical" evidence="2">
    <location>
        <begin position="221"/>
        <end position="238"/>
    </location>
</feature>
<sequence>MGAALLLVSLVMWALSSPVGSSPDEDYHLAGAWCGLGLRDGLCEPAADPAERLVPKGIVSPSCFAFEAAESAACQRDSVRSAEAGTDLTATGRGNFTGDYPPVFFAATGVLAGPDIVTSVMAMRGASALLFVLLGAAVAAAVPTALRRAMLAGFMITAVPLGMFLIPSVNPSGWAVISAVTFLVSVVGYMTAESGRRMLTTGALAAVALLVGAGARADASIYAVVAVGAALVLTLTWDRAFLVRALYPVLLAVVATFAYLSAGQSSALEAPRPQPFTLGAFGDILLDVPDLWVGALGRWGLGWLDTAMPPAVWALSWGVLVAVVFQGLARVTWRQGLAVGAIVAALAVVPGYLQFLTGHPVGSYVQPRYILPLLVLLAVAAMIRSDGRSLVLSGAQRWLIVVVLAFVNAVALHHNIRRYVTGLDVVDIDLDAGVEWWWALPVSPMVVWVAGTVAFAGALALLSAELTSPDPRAPIGTSGPVTGASQAAPPQGGDAPTGGDGASETLRPPPGPDRSLPAGDAPGRAGSGAHPSAERSPGR</sequence>
<feature type="transmembrane region" description="Helical" evidence="2">
    <location>
        <begin position="436"/>
        <end position="462"/>
    </location>
</feature>
<organism evidence="4 5">
    <name type="scientific">Actinotalea ferrariae CF5-4</name>
    <dbReference type="NCBI Taxonomy" id="948458"/>
    <lineage>
        <taxon>Bacteria</taxon>
        <taxon>Bacillati</taxon>
        <taxon>Actinomycetota</taxon>
        <taxon>Actinomycetes</taxon>
        <taxon>Micrococcales</taxon>
        <taxon>Cellulomonadaceae</taxon>
        <taxon>Actinotalea</taxon>
    </lineage>
</organism>
<accession>A0A021W0A7</accession>
<gene>
    <name evidence="4" type="ORF">N866_05180</name>
</gene>
<reference evidence="4 5" key="1">
    <citation type="submission" date="2014-01" db="EMBL/GenBank/DDBJ databases">
        <title>Actinotalea ferrariae CF5-4.</title>
        <authorList>
            <person name="Chen F."/>
            <person name="Li Y."/>
            <person name="Wang G."/>
        </authorList>
    </citation>
    <scope>NUCLEOTIDE SEQUENCE [LARGE SCALE GENOMIC DNA]</scope>
    <source>
        <strain evidence="4 5">CF5-4</strain>
    </source>
</reference>
<keyword evidence="2" id="KW-0472">Membrane</keyword>
<dbReference type="Pfam" id="PF09913">
    <property type="entry name" value="DUF2142"/>
    <property type="match status" value="1"/>
</dbReference>
<feature type="signal peptide" evidence="3">
    <location>
        <begin position="1"/>
        <end position="21"/>
    </location>
</feature>
<proteinExistence type="predicted"/>
<feature type="region of interest" description="Disordered" evidence="1">
    <location>
        <begin position="470"/>
        <end position="539"/>
    </location>
</feature>
<feature type="transmembrane region" description="Helical" evidence="2">
    <location>
        <begin position="311"/>
        <end position="329"/>
    </location>
</feature>
<feature type="transmembrane region" description="Helical" evidence="2">
    <location>
        <begin position="172"/>
        <end position="191"/>
    </location>
</feature>
<feature type="chain" id="PRO_5038661083" description="DUF2142 domain-containing protein" evidence="3">
    <location>
        <begin position="22"/>
        <end position="539"/>
    </location>
</feature>
<evidence type="ECO:0000313" key="5">
    <source>
        <dbReference type="Proteomes" id="UP000019753"/>
    </source>
</evidence>
<comment type="caution">
    <text evidence="4">The sequence shown here is derived from an EMBL/GenBank/DDBJ whole genome shotgun (WGS) entry which is preliminary data.</text>
</comment>
<keyword evidence="2" id="KW-1133">Transmembrane helix</keyword>
<feature type="transmembrane region" description="Helical" evidence="2">
    <location>
        <begin position="198"/>
        <end position="215"/>
    </location>
</feature>
<feature type="transmembrane region" description="Helical" evidence="2">
    <location>
        <begin position="369"/>
        <end position="386"/>
    </location>
</feature>
<evidence type="ECO:0000256" key="2">
    <source>
        <dbReference type="SAM" id="Phobius"/>
    </source>
</evidence>
<evidence type="ECO:0000256" key="1">
    <source>
        <dbReference type="SAM" id="MobiDB-lite"/>
    </source>
</evidence>
<dbReference type="AlphaFoldDB" id="A0A021W0A7"/>
<evidence type="ECO:0000256" key="3">
    <source>
        <dbReference type="SAM" id="SignalP"/>
    </source>
</evidence>
<evidence type="ECO:0008006" key="6">
    <source>
        <dbReference type="Google" id="ProtNLM"/>
    </source>
</evidence>
<feature type="transmembrane region" description="Helical" evidence="2">
    <location>
        <begin position="149"/>
        <end position="166"/>
    </location>
</feature>
<feature type="transmembrane region" description="Helical" evidence="2">
    <location>
        <begin position="398"/>
        <end position="416"/>
    </location>
</feature>
<feature type="transmembrane region" description="Helical" evidence="2">
    <location>
        <begin position="245"/>
        <end position="262"/>
    </location>
</feature>
<keyword evidence="3" id="KW-0732">Signal</keyword>